<dbReference type="GO" id="GO:0005886">
    <property type="term" value="C:plasma membrane"/>
    <property type="evidence" value="ECO:0007669"/>
    <property type="project" value="UniProtKB-SubCell"/>
</dbReference>
<sequence>MCQRVAIAMALFSVPKLLVVDEPTSALDAKSRELVLNLLNKIYHEYEMTIVFVTHDLSIVHRFSTAVALLKEGRLIETGSTKEVLSHPKDRYTKELIKLFEEANSYINNREASENKEEETIIQRF</sequence>
<keyword evidence="4" id="KW-0547">Nucleotide-binding</keyword>
<comment type="caution">
    <text evidence="7">The sequence shown here is derived from an EMBL/GenBank/DDBJ whole genome shotgun (WGS) entry which is preliminary data.</text>
</comment>
<evidence type="ECO:0000259" key="6">
    <source>
        <dbReference type="Pfam" id="PF13304"/>
    </source>
</evidence>
<dbReference type="Gene3D" id="3.40.50.300">
    <property type="entry name" value="P-loop containing nucleotide triphosphate hydrolases"/>
    <property type="match status" value="1"/>
</dbReference>
<dbReference type="GO" id="GO:0005524">
    <property type="term" value="F:ATP binding"/>
    <property type="evidence" value="ECO:0007669"/>
    <property type="project" value="UniProtKB-KW"/>
</dbReference>
<organism evidence="7 8">
    <name type="scientific">Enterococcus villorum</name>
    <dbReference type="NCBI Taxonomy" id="112904"/>
    <lineage>
        <taxon>Bacteria</taxon>
        <taxon>Bacillati</taxon>
        <taxon>Bacillota</taxon>
        <taxon>Bacilli</taxon>
        <taxon>Lactobacillales</taxon>
        <taxon>Enterococcaceae</taxon>
        <taxon>Enterococcus</taxon>
    </lineage>
</organism>
<feature type="domain" description="ATPase AAA-type core" evidence="6">
    <location>
        <begin position="3"/>
        <end position="60"/>
    </location>
</feature>
<dbReference type="GO" id="GO:0016887">
    <property type="term" value="F:ATP hydrolysis activity"/>
    <property type="evidence" value="ECO:0007669"/>
    <property type="project" value="InterPro"/>
</dbReference>
<evidence type="ECO:0000256" key="4">
    <source>
        <dbReference type="ARBA" id="ARBA00022741"/>
    </source>
</evidence>
<dbReference type="Pfam" id="PF13304">
    <property type="entry name" value="AAA_21"/>
    <property type="match status" value="1"/>
</dbReference>
<dbReference type="SUPFAM" id="SSF52540">
    <property type="entry name" value="P-loop containing nucleoside triphosphate hydrolases"/>
    <property type="match status" value="1"/>
</dbReference>
<dbReference type="Proteomes" id="UP000321830">
    <property type="component" value="Unassembled WGS sequence"/>
</dbReference>
<dbReference type="PANTHER" id="PTHR43776">
    <property type="entry name" value="TRANSPORT ATP-BINDING PROTEIN"/>
    <property type="match status" value="1"/>
</dbReference>
<evidence type="ECO:0000256" key="1">
    <source>
        <dbReference type="ARBA" id="ARBA00004202"/>
    </source>
</evidence>
<dbReference type="EMBL" id="BJWF01000023">
    <property type="protein sequence ID" value="GEL92438.1"/>
    <property type="molecule type" value="Genomic_DNA"/>
</dbReference>
<keyword evidence="3" id="KW-0813">Transport</keyword>
<reference evidence="7 8" key="1">
    <citation type="submission" date="2019-07" db="EMBL/GenBank/DDBJ databases">
        <title>Whole genome shotgun sequence of Enterococcus villorum NBRC 100699.</title>
        <authorList>
            <person name="Hosoyama A."/>
            <person name="Uohara A."/>
            <person name="Ohji S."/>
            <person name="Ichikawa N."/>
        </authorList>
    </citation>
    <scope>NUCLEOTIDE SEQUENCE [LARGE SCALE GENOMIC DNA]</scope>
    <source>
        <strain evidence="7 8">NBRC 100699</strain>
    </source>
</reference>
<evidence type="ECO:0000256" key="5">
    <source>
        <dbReference type="ARBA" id="ARBA00022840"/>
    </source>
</evidence>
<evidence type="ECO:0000256" key="3">
    <source>
        <dbReference type="ARBA" id="ARBA00022448"/>
    </source>
</evidence>
<proteinExistence type="inferred from homology"/>
<comment type="similarity">
    <text evidence="2">Belongs to the ABC transporter superfamily.</text>
</comment>
<dbReference type="PANTHER" id="PTHR43776:SF7">
    <property type="entry name" value="D,D-DIPEPTIDE TRANSPORT ATP-BINDING PROTEIN DDPF-RELATED"/>
    <property type="match status" value="1"/>
</dbReference>
<comment type="subcellular location">
    <subcellularLocation>
        <location evidence="1">Cell membrane</location>
        <topology evidence="1">Peripheral membrane protein</topology>
    </subcellularLocation>
</comment>
<dbReference type="InterPro" id="IPR050319">
    <property type="entry name" value="ABC_transp_ATP-bind"/>
</dbReference>
<accession>A0A511J347</accession>
<evidence type="ECO:0000313" key="7">
    <source>
        <dbReference type="EMBL" id="GEL92438.1"/>
    </source>
</evidence>
<protein>
    <recommendedName>
        <fullName evidence="6">ATPase AAA-type core domain-containing protein</fullName>
    </recommendedName>
</protein>
<name>A0A511J347_9ENTE</name>
<evidence type="ECO:0000256" key="2">
    <source>
        <dbReference type="ARBA" id="ARBA00005417"/>
    </source>
</evidence>
<gene>
    <name evidence="7" type="ORF">EVI01_17750</name>
</gene>
<dbReference type="InterPro" id="IPR003959">
    <property type="entry name" value="ATPase_AAA_core"/>
</dbReference>
<dbReference type="AlphaFoldDB" id="A0A511J347"/>
<evidence type="ECO:0000313" key="8">
    <source>
        <dbReference type="Proteomes" id="UP000321830"/>
    </source>
</evidence>
<keyword evidence="5" id="KW-0067">ATP-binding</keyword>
<dbReference type="InterPro" id="IPR027417">
    <property type="entry name" value="P-loop_NTPase"/>
</dbReference>